<dbReference type="SMART" id="SM00342">
    <property type="entry name" value="HTH_ARAC"/>
    <property type="match status" value="1"/>
</dbReference>
<evidence type="ECO:0000313" key="6">
    <source>
        <dbReference type="Proteomes" id="UP000192756"/>
    </source>
</evidence>
<evidence type="ECO:0000256" key="1">
    <source>
        <dbReference type="ARBA" id="ARBA00023015"/>
    </source>
</evidence>
<name>A0A1W2DF54_9SPHI</name>
<evidence type="ECO:0000259" key="4">
    <source>
        <dbReference type="PROSITE" id="PS01124"/>
    </source>
</evidence>
<dbReference type="Pfam" id="PF12833">
    <property type="entry name" value="HTH_18"/>
    <property type="match status" value="1"/>
</dbReference>
<keyword evidence="1" id="KW-0805">Transcription regulation</keyword>
<dbReference type="Proteomes" id="UP000192756">
    <property type="component" value="Unassembled WGS sequence"/>
</dbReference>
<evidence type="ECO:0000256" key="2">
    <source>
        <dbReference type="ARBA" id="ARBA00023125"/>
    </source>
</evidence>
<proteinExistence type="predicted"/>
<keyword evidence="3" id="KW-0804">Transcription</keyword>
<dbReference type="OrthoDB" id="952277at2"/>
<reference evidence="6" key="1">
    <citation type="submission" date="2017-04" db="EMBL/GenBank/DDBJ databases">
        <authorList>
            <person name="Varghese N."/>
            <person name="Submissions S."/>
        </authorList>
    </citation>
    <scope>NUCLEOTIDE SEQUENCE [LARGE SCALE GENOMIC DNA]</scope>
    <source>
        <strain evidence="6">DSM 12126</strain>
    </source>
</reference>
<dbReference type="InterPro" id="IPR009057">
    <property type="entry name" value="Homeodomain-like_sf"/>
</dbReference>
<dbReference type="STRING" id="151894.SAMN04488524_3707"/>
<gene>
    <name evidence="5" type="ORF">SAMN04488524_3707</name>
</gene>
<dbReference type="PROSITE" id="PS01124">
    <property type="entry name" value="HTH_ARAC_FAMILY_2"/>
    <property type="match status" value="1"/>
</dbReference>
<dbReference type="AlphaFoldDB" id="A0A1W2DF54"/>
<protein>
    <submittedName>
        <fullName evidence="5">Helix-turn-helix domain-containing protein</fullName>
    </submittedName>
</protein>
<dbReference type="SUPFAM" id="SSF46689">
    <property type="entry name" value="Homeodomain-like"/>
    <property type="match status" value="1"/>
</dbReference>
<accession>A0A1W2DF54</accession>
<evidence type="ECO:0000313" key="5">
    <source>
        <dbReference type="EMBL" id="SMC95782.1"/>
    </source>
</evidence>
<evidence type="ECO:0000256" key="3">
    <source>
        <dbReference type="ARBA" id="ARBA00023163"/>
    </source>
</evidence>
<dbReference type="EMBL" id="FWXT01000003">
    <property type="protein sequence ID" value="SMC95782.1"/>
    <property type="molecule type" value="Genomic_DNA"/>
</dbReference>
<dbReference type="GO" id="GO:0003700">
    <property type="term" value="F:DNA-binding transcription factor activity"/>
    <property type="evidence" value="ECO:0007669"/>
    <property type="project" value="InterPro"/>
</dbReference>
<dbReference type="PANTHER" id="PTHR43280:SF28">
    <property type="entry name" value="HTH-TYPE TRANSCRIPTIONAL ACTIVATOR RHAS"/>
    <property type="match status" value="1"/>
</dbReference>
<keyword evidence="6" id="KW-1185">Reference proteome</keyword>
<feature type="domain" description="HTH araC/xylS-type" evidence="4">
    <location>
        <begin position="97"/>
        <end position="176"/>
    </location>
</feature>
<dbReference type="InterPro" id="IPR018060">
    <property type="entry name" value="HTH_AraC"/>
</dbReference>
<dbReference type="Gene3D" id="1.10.10.60">
    <property type="entry name" value="Homeodomain-like"/>
    <property type="match status" value="1"/>
</dbReference>
<sequence length="188" mass="21445">MLLYVKNMVCDRCIMIVRQQLENFGFKVDEISLGKIEVEPNPDANQLKSIGDALGGLGFELIDKEKDQLVEQIKTQIINLIHYSDLNGIHQSLTQLIADKLNKDYAYLSRQFSDTEGITIEKYIIQQKIEKVKELLEYGELNLNEIAFKMDYSSSAHLSAQFKSLTGLTPSKYKAATLNDRKPLDKVR</sequence>
<dbReference type="GO" id="GO:0043565">
    <property type="term" value="F:sequence-specific DNA binding"/>
    <property type="evidence" value="ECO:0007669"/>
    <property type="project" value="InterPro"/>
</dbReference>
<organism evidence="5 6">
    <name type="scientific">Pedobacter africanus</name>
    <dbReference type="NCBI Taxonomy" id="151894"/>
    <lineage>
        <taxon>Bacteria</taxon>
        <taxon>Pseudomonadati</taxon>
        <taxon>Bacteroidota</taxon>
        <taxon>Sphingobacteriia</taxon>
        <taxon>Sphingobacteriales</taxon>
        <taxon>Sphingobacteriaceae</taxon>
        <taxon>Pedobacter</taxon>
    </lineage>
</organism>
<keyword evidence="2" id="KW-0238">DNA-binding</keyword>
<dbReference type="PANTHER" id="PTHR43280">
    <property type="entry name" value="ARAC-FAMILY TRANSCRIPTIONAL REGULATOR"/>
    <property type="match status" value="1"/>
</dbReference>